<evidence type="ECO:0000313" key="2">
    <source>
        <dbReference type="EMBL" id="MDQ0159194.1"/>
    </source>
</evidence>
<gene>
    <name evidence="2" type="ORF">J2S77_001158</name>
</gene>
<dbReference type="NCBIfam" id="TIGR02894">
    <property type="entry name" value="DNA_bind_RsfA"/>
    <property type="match status" value="1"/>
</dbReference>
<dbReference type="PROSITE" id="PS50090">
    <property type="entry name" value="MYB_LIKE"/>
    <property type="match status" value="1"/>
</dbReference>
<comment type="caution">
    <text evidence="2">The sequence shown here is derived from an EMBL/GenBank/DDBJ whole genome shotgun (WGS) entry which is preliminary data.</text>
</comment>
<organism evidence="2 3">
    <name type="scientific">Alkalibacillus salilacus</name>
    <dbReference type="NCBI Taxonomy" id="284582"/>
    <lineage>
        <taxon>Bacteria</taxon>
        <taxon>Bacillati</taxon>
        <taxon>Bacillota</taxon>
        <taxon>Bacilli</taxon>
        <taxon>Bacillales</taxon>
        <taxon>Bacillaceae</taxon>
        <taxon>Alkalibacillus</taxon>
    </lineage>
</organism>
<dbReference type="PANTHER" id="PTHR41302:SF2">
    <property type="entry name" value="PRESPORE SPECIFIC TRANSCRIPTIONAL ACTIVATOR RSFA"/>
    <property type="match status" value="1"/>
</dbReference>
<evidence type="ECO:0000313" key="3">
    <source>
        <dbReference type="Proteomes" id="UP001224359"/>
    </source>
</evidence>
<dbReference type="SUPFAM" id="SSF46689">
    <property type="entry name" value="Homeodomain-like"/>
    <property type="match status" value="1"/>
</dbReference>
<reference evidence="2 3" key="1">
    <citation type="submission" date="2023-07" db="EMBL/GenBank/DDBJ databases">
        <title>Genomic Encyclopedia of Type Strains, Phase IV (KMG-IV): sequencing the most valuable type-strain genomes for metagenomic binning, comparative biology and taxonomic classification.</title>
        <authorList>
            <person name="Goeker M."/>
        </authorList>
    </citation>
    <scope>NUCLEOTIDE SEQUENCE [LARGE SCALE GENOMIC DNA]</scope>
    <source>
        <strain evidence="2 3">DSM 16460</strain>
    </source>
</reference>
<dbReference type="PANTHER" id="PTHR41302">
    <property type="entry name" value="PRESPORE-SPECIFIC TRANSCRIPTIONAL REGULATOR RSFA-RELATED"/>
    <property type="match status" value="1"/>
</dbReference>
<dbReference type="Pfam" id="PF13921">
    <property type="entry name" value="Myb_DNA-bind_6"/>
    <property type="match status" value="1"/>
</dbReference>
<protein>
    <submittedName>
        <fullName evidence="2">RsfA family transcription factor</fullName>
    </submittedName>
</protein>
<feature type="domain" description="Myb-like" evidence="1">
    <location>
        <begin position="1"/>
        <end position="56"/>
    </location>
</feature>
<dbReference type="InterPro" id="IPR009057">
    <property type="entry name" value="Homeodomain-like_sf"/>
</dbReference>
<dbReference type="SMART" id="SM00717">
    <property type="entry name" value="SANT"/>
    <property type="match status" value="1"/>
</dbReference>
<proteinExistence type="predicted"/>
<dbReference type="Proteomes" id="UP001224359">
    <property type="component" value="Unassembled WGS sequence"/>
</dbReference>
<keyword evidence="3" id="KW-1185">Reference proteome</keyword>
<sequence>MTTRQDAWTKDEDLLLAETVIRYIREGKTQMKAFQSVGEKLNRTAQACGFRWNANLRKHYDQAIELAKKDRKQLGRQRLQTFKEEIPKQEIERFDDLIAQLKRLKEEYGEFEQPDKVEKLQEQLEAYHTCLSQIHNLTQPFVNGYKTD</sequence>
<dbReference type="EMBL" id="JAUSTQ010000003">
    <property type="protein sequence ID" value="MDQ0159194.1"/>
    <property type="molecule type" value="Genomic_DNA"/>
</dbReference>
<dbReference type="RefSeq" id="WP_370871786.1">
    <property type="nucleotide sequence ID" value="NZ_JAUSTQ010000003.1"/>
</dbReference>
<dbReference type="InterPro" id="IPR001005">
    <property type="entry name" value="SANT/Myb"/>
</dbReference>
<name>A0ABT9VE20_9BACI</name>
<dbReference type="InterPro" id="IPR014243">
    <property type="entry name" value="RsfA-like"/>
</dbReference>
<accession>A0ABT9VE20</accession>
<evidence type="ECO:0000259" key="1">
    <source>
        <dbReference type="PROSITE" id="PS50090"/>
    </source>
</evidence>
<dbReference type="Gene3D" id="1.10.10.60">
    <property type="entry name" value="Homeodomain-like"/>
    <property type="match status" value="1"/>
</dbReference>